<dbReference type="RefSeq" id="WP_168015975.1">
    <property type="nucleotide sequence ID" value="NZ_JAATEP010000032.1"/>
</dbReference>
<reference evidence="1 2" key="1">
    <citation type="submission" date="2020-03" db="EMBL/GenBank/DDBJ databases">
        <title>WGS of actinomycetes isolated from Thailand.</title>
        <authorList>
            <person name="Thawai C."/>
        </authorList>
    </citation>
    <scope>NUCLEOTIDE SEQUENCE [LARGE SCALE GENOMIC DNA]</scope>
    <source>
        <strain evidence="1 2">FMUSA5-5</strain>
    </source>
</reference>
<proteinExistence type="predicted"/>
<sequence length="238" mass="25938">MTIEVQPQAGLTAAARQHLKGDLQPAPVPGSPIQVNITVVDQIEQATEAYIRGGGYLDLPDDGICTTAFTVKLRDGGYGVSTAEHCGRGRTLRYLNHGSSAYTTIKWKGGNENIFGDFAWYTRGSYTAARTYFWDYNKTRYVDQVKRPVKGIKIANFGRTTGSKHAKVYKVNVCSGEACGLTAMIKAGTRGGDSGGPWYWGGTAYGIHRGRKKMGGTWRAVFTPALALAQTENPVYER</sequence>
<name>A0ABX1BAJ7_9ACTN</name>
<protein>
    <recommendedName>
        <fullName evidence="3">Trypsin-like serine protease</fullName>
    </recommendedName>
</protein>
<comment type="caution">
    <text evidence="1">The sequence shown here is derived from an EMBL/GenBank/DDBJ whole genome shotgun (WGS) entry which is preliminary data.</text>
</comment>
<organism evidence="1 2">
    <name type="scientific">Nonomuraea composti</name>
    <dbReference type="NCBI Taxonomy" id="2720023"/>
    <lineage>
        <taxon>Bacteria</taxon>
        <taxon>Bacillati</taxon>
        <taxon>Actinomycetota</taxon>
        <taxon>Actinomycetes</taxon>
        <taxon>Streptosporangiales</taxon>
        <taxon>Streptosporangiaceae</taxon>
        <taxon>Nonomuraea</taxon>
    </lineage>
</organism>
<keyword evidence="2" id="KW-1185">Reference proteome</keyword>
<evidence type="ECO:0000313" key="2">
    <source>
        <dbReference type="Proteomes" id="UP000696294"/>
    </source>
</evidence>
<accession>A0ABX1BAJ7</accession>
<dbReference type="Gene3D" id="2.40.10.10">
    <property type="entry name" value="Trypsin-like serine proteases"/>
    <property type="match status" value="2"/>
</dbReference>
<dbReference type="InterPro" id="IPR009003">
    <property type="entry name" value="Peptidase_S1_PA"/>
</dbReference>
<gene>
    <name evidence="1" type="ORF">HCN51_36190</name>
</gene>
<dbReference type="EMBL" id="JAATEP010000032">
    <property type="protein sequence ID" value="NJP94815.1"/>
    <property type="molecule type" value="Genomic_DNA"/>
</dbReference>
<evidence type="ECO:0008006" key="3">
    <source>
        <dbReference type="Google" id="ProtNLM"/>
    </source>
</evidence>
<dbReference type="Proteomes" id="UP000696294">
    <property type="component" value="Unassembled WGS sequence"/>
</dbReference>
<dbReference type="SUPFAM" id="SSF50494">
    <property type="entry name" value="Trypsin-like serine proteases"/>
    <property type="match status" value="1"/>
</dbReference>
<evidence type="ECO:0000313" key="1">
    <source>
        <dbReference type="EMBL" id="NJP94815.1"/>
    </source>
</evidence>
<dbReference type="InterPro" id="IPR043504">
    <property type="entry name" value="Peptidase_S1_PA_chymotrypsin"/>
</dbReference>